<evidence type="ECO:0000313" key="2">
    <source>
        <dbReference type="EMBL" id="KAL1874199.1"/>
    </source>
</evidence>
<feature type="region of interest" description="Disordered" evidence="1">
    <location>
        <begin position="65"/>
        <end position="87"/>
    </location>
</feature>
<dbReference type="Proteomes" id="UP001583193">
    <property type="component" value="Unassembled WGS sequence"/>
</dbReference>
<comment type="caution">
    <text evidence="2">The sequence shown here is derived from an EMBL/GenBank/DDBJ whole genome shotgun (WGS) entry which is preliminary data.</text>
</comment>
<evidence type="ECO:0000256" key="1">
    <source>
        <dbReference type="SAM" id="MobiDB-lite"/>
    </source>
</evidence>
<organism evidence="2 3">
    <name type="scientific">Paecilomyces lecythidis</name>
    <dbReference type="NCBI Taxonomy" id="3004212"/>
    <lineage>
        <taxon>Eukaryota</taxon>
        <taxon>Fungi</taxon>
        <taxon>Dikarya</taxon>
        <taxon>Ascomycota</taxon>
        <taxon>Pezizomycotina</taxon>
        <taxon>Eurotiomycetes</taxon>
        <taxon>Eurotiomycetidae</taxon>
        <taxon>Eurotiales</taxon>
        <taxon>Thermoascaceae</taxon>
        <taxon>Paecilomyces</taxon>
    </lineage>
</organism>
<evidence type="ECO:0000313" key="3">
    <source>
        <dbReference type="Proteomes" id="UP001583193"/>
    </source>
</evidence>
<keyword evidence="3" id="KW-1185">Reference proteome</keyword>
<name>A0ABR3XEY7_9EURO</name>
<sequence>MSILSLPLETLQEVLRLCIPEGIDGLSETCRTLYYASQCFRPDHLLKRRQYTVFRCLEEEERRSDNEVIAGDSDDGDNDNDSDNGDSRNYHFRISKIVESLVKIAEEPLIARYIQVADFRHDLPSVSDWESDQYRRLNKWRRFQYDKLFPHKRSIIKLLETCPSLQEAGVDATTFWEHMVDEHTKKFSPLYGALLVVCFLTNVRKLVLPIDFDSYWTSNDALFMKIFGTIVKTAQTTAARPGIQDAALTKLRTLLPMTGAGDNDMATLQTLIPFISIPSVVEVLGSSCIALPERISHRRRCRFGAPDYSDPHRAWNLSFNPDYEVFAKNLERLEMISSNVGFREIKELLHICPKLKVFKLDYVAKEHAYWEDWNAGYFMKAIEDTCSDTLEDIGINLYRDIDYVVTGVVSMKRFKKLRWIELDVKVFLGVPLGGIVDQHWAFDSERPPYNPQVPKITEILPVSAEKLLLFTEDCDKHAKCLEALFVGVTQAEREEYLPNLQTVEVRVRTDSHLGQGSFSDSVPDPEIRASASEIQNRFERASSAINIFGGLLHYVGHSKNLGFTSEIFDYI</sequence>
<proteinExistence type="predicted"/>
<evidence type="ECO:0008006" key="4">
    <source>
        <dbReference type="Google" id="ProtNLM"/>
    </source>
</evidence>
<reference evidence="2 3" key="1">
    <citation type="journal article" date="2024" name="IMA Fungus">
        <title>IMA Genome - F19 : A genome assembly and annotation guide to empower mycologists, including annotated draft genome sequences of Ceratocystis pirilliformis, Diaporthe australafricana, Fusarium ophioides, Paecilomyces lecythidis, and Sporothrix stenoceras.</title>
        <authorList>
            <person name="Aylward J."/>
            <person name="Wilson A.M."/>
            <person name="Visagie C.M."/>
            <person name="Spraker J."/>
            <person name="Barnes I."/>
            <person name="Buitendag C."/>
            <person name="Ceriani C."/>
            <person name="Del Mar Angel L."/>
            <person name="du Plessis D."/>
            <person name="Fuchs T."/>
            <person name="Gasser K."/>
            <person name="Kramer D."/>
            <person name="Li W."/>
            <person name="Munsamy K."/>
            <person name="Piso A."/>
            <person name="Price J.L."/>
            <person name="Sonnekus B."/>
            <person name="Thomas C."/>
            <person name="van der Nest A."/>
            <person name="van Dijk A."/>
            <person name="van Heerden A."/>
            <person name="van Vuuren N."/>
            <person name="Yilmaz N."/>
            <person name="Duong T.A."/>
            <person name="van der Merwe N.A."/>
            <person name="Wingfield M.J."/>
            <person name="Wingfield B.D."/>
        </authorList>
    </citation>
    <scope>NUCLEOTIDE SEQUENCE [LARGE SCALE GENOMIC DNA]</scope>
    <source>
        <strain evidence="2 3">CMW 18167</strain>
    </source>
</reference>
<dbReference type="EMBL" id="JAVDPF010000020">
    <property type="protein sequence ID" value="KAL1874199.1"/>
    <property type="molecule type" value="Genomic_DNA"/>
</dbReference>
<gene>
    <name evidence="2" type="ORF">Plec18167_006136</name>
</gene>
<feature type="compositionally biased region" description="Acidic residues" evidence="1">
    <location>
        <begin position="72"/>
        <end position="84"/>
    </location>
</feature>
<accession>A0ABR3XEY7</accession>
<protein>
    <recommendedName>
        <fullName evidence="4">F-box domain-containing protein</fullName>
    </recommendedName>
</protein>